<dbReference type="EMBL" id="KZ852076">
    <property type="protein sequence ID" value="RDH28411.1"/>
    <property type="molecule type" value="Genomic_DNA"/>
</dbReference>
<dbReference type="Proteomes" id="UP000253729">
    <property type="component" value="Unassembled WGS sequence"/>
</dbReference>
<reference evidence="2 3" key="1">
    <citation type="submission" date="2018-07" db="EMBL/GenBank/DDBJ databases">
        <title>The genomes of Aspergillus section Nigri reveals drivers in fungal speciation.</title>
        <authorList>
            <consortium name="DOE Joint Genome Institute"/>
            <person name="Vesth T.C."/>
            <person name="Nybo J."/>
            <person name="Theobald S."/>
            <person name="Brandl J."/>
            <person name="Frisvad J.C."/>
            <person name="Nielsen K.F."/>
            <person name="Lyhne E.K."/>
            <person name="Kogle M.E."/>
            <person name="Kuo A."/>
            <person name="Riley R."/>
            <person name="Clum A."/>
            <person name="Nolan M."/>
            <person name="Lipzen A."/>
            <person name="Salamov A."/>
            <person name="Henrissat B."/>
            <person name="Wiebenga A."/>
            <person name="De vries R.P."/>
            <person name="Grigoriev I.V."/>
            <person name="Mortensen U.H."/>
            <person name="Andersen M.R."/>
            <person name="Baker S.E."/>
        </authorList>
    </citation>
    <scope>NUCLEOTIDE SEQUENCE [LARGE SCALE GENOMIC DNA]</scope>
    <source>
        <strain evidence="2 3">CBS 139.54b</strain>
    </source>
</reference>
<protein>
    <submittedName>
        <fullName evidence="2">Uncharacterized protein</fullName>
    </submittedName>
</protein>
<keyword evidence="1" id="KW-1133">Transmembrane helix</keyword>
<feature type="transmembrane region" description="Helical" evidence="1">
    <location>
        <begin position="39"/>
        <end position="58"/>
    </location>
</feature>
<keyword evidence="1" id="KW-0812">Transmembrane</keyword>
<gene>
    <name evidence="2" type="ORF">BDQ94DRAFT_96920</name>
</gene>
<name>A0A3F3PN89_9EURO</name>
<feature type="transmembrane region" description="Helical" evidence="1">
    <location>
        <begin position="12"/>
        <end position="33"/>
    </location>
</feature>
<dbReference type="GeneID" id="38145301"/>
<evidence type="ECO:0000256" key="1">
    <source>
        <dbReference type="SAM" id="Phobius"/>
    </source>
</evidence>
<evidence type="ECO:0000313" key="2">
    <source>
        <dbReference type="EMBL" id="RDH28411.1"/>
    </source>
</evidence>
<dbReference type="AlphaFoldDB" id="A0A3F3PN89"/>
<organism evidence="2 3">
    <name type="scientific">Aspergillus welwitschiae</name>
    <dbReference type="NCBI Taxonomy" id="1341132"/>
    <lineage>
        <taxon>Eukaryota</taxon>
        <taxon>Fungi</taxon>
        <taxon>Dikarya</taxon>
        <taxon>Ascomycota</taxon>
        <taxon>Pezizomycotina</taxon>
        <taxon>Eurotiomycetes</taxon>
        <taxon>Eurotiomycetidae</taxon>
        <taxon>Eurotiales</taxon>
        <taxon>Aspergillaceae</taxon>
        <taxon>Aspergillus</taxon>
        <taxon>Aspergillus subgen. Circumdati</taxon>
    </lineage>
</organism>
<keyword evidence="3" id="KW-1185">Reference proteome</keyword>
<keyword evidence="1" id="KW-0472">Membrane</keyword>
<accession>A0A3F3PN89</accession>
<proteinExistence type="predicted"/>
<evidence type="ECO:0000313" key="3">
    <source>
        <dbReference type="Proteomes" id="UP000253729"/>
    </source>
</evidence>
<dbReference type="RefSeq" id="XP_026621433.1">
    <property type="nucleotide sequence ID" value="XM_026776945.1"/>
</dbReference>
<sequence>MRRWVRFKQICCTRIYSLGDCTIFFGGGSYLFFSPSISFWRGSLTCAYFLRSIIYPFLIRM</sequence>